<dbReference type="Proteomes" id="UP000193560">
    <property type="component" value="Unassembled WGS sequence"/>
</dbReference>
<evidence type="ECO:0000313" key="2">
    <source>
        <dbReference type="Proteomes" id="UP000193560"/>
    </source>
</evidence>
<accession>A0A1X2I2W2</accession>
<dbReference type="AlphaFoldDB" id="A0A1X2I2W2"/>
<evidence type="ECO:0000313" key="1">
    <source>
        <dbReference type="EMBL" id="ORZ07203.1"/>
    </source>
</evidence>
<organism evidence="1 2">
    <name type="scientific">Absidia repens</name>
    <dbReference type="NCBI Taxonomy" id="90262"/>
    <lineage>
        <taxon>Eukaryota</taxon>
        <taxon>Fungi</taxon>
        <taxon>Fungi incertae sedis</taxon>
        <taxon>Mucoromycota</taxon>
        <taxon>Mucoromycotina</taxon>
        <taxon>Mucoromycetes</taxon>
        <taxon>Mucorales</taxon>
        <taxon>Cunninghamellaceae</taxon>
        <taxon>Absidia</taxon>
    </lineage>
</organism>
<comment type="caution">
    <text evidence="1">The sequence shown here is derived from an EMBL/GenBank/DDBJ whole genome shotgun (WGS) entry which is preliminary data.</text>
</comment>
<proteinExistence type="predicted"/>
<sequence length="240" mass="27515">MNHAEVLNQLSPAELQNLVAMAQNLQTEGRSYQLPEEIHQELETVNSKDRKSINGKFAKSIAKYDATWMPINQLVQQIYKDAEKVRLTARAATELFEDIGIILEEDDPTTAMQQLLKMRQKCQALAVYGFSTSKQLDNERQKAYQATSQVTIDEEEIDDEFEEDERVSHMHIGLNGDGDDLNASRPAKKNKNFDCHIILCGDLMVPQTKNRRPFVFCNFFFLHRAITCIESQDDSFYTTT</sequence>
<protein>
    <submittedName>
        <fullName evidence="1">Uncharacterized protein</fullName>
    </submittedName>
</protein>
<reference evidence="1 2" key="1">
    <citation type="submission" date="2016-07" db="EMBL/GenBank/DDBJ databases">
        <title>Pervasive Adenine N6-methylation of Active Genes in Fungi.</title>
        <authorList>
            <consortium name="DOE Joint Genome Institute"/>
            <person name="Mondo S.J."/>
            <person name="Dannebaum R.O."/>
            <person name="Kuo R.C."/>
            <person name="Labutti K."/>
            <person name="Haridas S."/>
            <person name="Kuo A."/>
            <person name="Salamov A."/>
            <person name="Ahrendt S.R."/>
            <person name="Lipzen A."/>
            <person name="Sullivan W."/>
            <person name="Andreopoulos W.B."/>
            <person name="Clum A."/>
            <person name="Lindquist E."/>
            <person name="Daum C."/>
            <person name="Ramamoorthy G.K."/>
            <person name="Gryganskyi A."/>
            <person name="Culley D."/>
            <person name="Magnuson J.K."/>
            <person name="James T.Y."/>
            <person name="O'Malley M.A."/>
            <person name="Stajich J.E."/>
            <person name="Spatafora J.W."/>
            <person name="Visel A."/>
            <person name="Grigoriev I.V."/>
        </authorList>
    </citation>
    <scope>NUCLEOTIDE SEQUENCE [LARGE SCALE GENOMIC DNA]</scope>
    <source>
        <strain evidence="1 2">NRRL 1336</strain>
    </source>
</reference>
<gene>
    <name evidence="1" type="ORF">BCR42DRAFT_456175</name>
</gene>
<dbReference type="OrthoDB" id="2267579at2759"/>
<dbReference type="EMBL" id="MCGE01000036">
    <property type="protein sequence ID" value="ORZ07203.1"/>
    <property type="molecule type" value="Genomic_DNA"/>
</dbReference>
<name>A0A1X2I2W2_9FUNG</name>
<dbReference type="STRING" id="90262.A0A1X2I2W2"/>
<keyword evidence="2" id="KW-1185">Reference proteome</keyword>